<comment type="similarity">
    <text evidence="1">Belongs to the ROK (NagC/XylR) family.</text>
</comment>
<dbReference type="Gene3D" id="3.30.420.40">
    <property type="match status" value="2"/>
</dbReference>
<evidence type="ECO:0000313" key="10">
    <source>
        <dbReference type="Proteomes" id="UP001597282"/>
    </source>
</evidence>
<sequence length="343" mass="35094">MVAWLDPMDTIKYIHSKFWGGTETMGGNFIGIDLGGTSIKLGVTDETGHLLHKVEMPTCPGEGAQAGVERMAAGARQLVESAGIPWKDVKGLGLGAPGFLDLAQGKILRLTNIPWEDVPIRDQLQDLLGIPVVLDNDANVAALGEAWSGAGAGLTDMILITLGTGVGGGVIAGNRLIHGAGLAGEIGHIPVEPEGVPCGCGQRGCLETISSATGLVRLVTVAVEAGRNTSLKSSVKTGTLTTREIVNAAEKGDSVALEVIDTAVDALARVMAILTLINHPAAFVIGGGVSGAGETLFAPLRRAYHRHTLPDSARGVQILPAQLGNDAGMIGAAGLTAKGTMMG</sequence>
<dbReference type="InterPro" id="IPR043129">
    <property type="entry name" value="ATPase_NBD"/>
</dbReference>
<keyword evidence="10" id="KW-1185">Reference proteome</keyword>
<evidence type="ECO:0000256" key="2">
    <source>
        <dbReference type="ARBA" id="ARBA00012323"/>
    </source>
</evidence>
<keyword evidence="7" id="KW-0067">ATP-binding</keyword>
<dbReference type="Proteomes" id="UP001597282">
    <property type="component" value="Unassembled WGS sequence"/>
</dbReference>
<dbReference type="GO" id="GO:0004340">
    <property type="term" value="F:glucokinase activity"/>
    <property type="evidence" value="ECO:0007669"/>
    <property type="project" value="UniProtKB-EC"/>
</dbReference>
<evidence type="ECO:0000313" key="9">
    <source>
        <dbReference type="EMBL" id="MFD1427493.1"/>
    </source>
</evidence>
<reference evidence="10" key="1">
    <citation type="journal article" date="2019" name="Int. J. Syst. Evol. Microbiol.">
        <title>The Global Catalogue of Microorganisms (GCM) 10K type strain sequencing project: providing services to taxonomists for standard genome sequencing and annotation.</title>
        <authorList>
            <consortium name="The Broad Institute Genomics Platform"/>
            <consortium name="The Broad Institute Genome Sequencing Center for Infectious Disease"/>
            <person name="Wu L."/>
            <person name="Ma J."/>
        </authorList>
    </citation>
    <scope>NUCLEOTIDE SEQUENCE [LARGE SCALE GENOMIC DNA]</scope>
    <source>
        <strain evidence="10">S1</strain>
    </source>
</reference>
<dbReference type="PROSITE" id="PS01125">
    <property type="entry name" value="ROK"/>
    <property type="match status" value="1"/>
</dbReference>
<evidence type="ECO:0000256" key="1">
    <source>
        <dbReference type="ARBA" id="ARBA00006479"/>
    </source>
</evidence>
<organism evidence="9 10">
    <name type="scientific">Kroppenstedtia sanguinis</name>
    <dbReference type="NCBI Taxonomy" id="1380684"/>
    <lineage>
        <taxon>Bacteria</taxon>
        <taxon>Bacillati</taxon>
        <taxon>Bacillota</taxon>
        <taxon>Bacilli</taxon>
        <taxon>Bacillales</taxon>
        <taxon>Thermoactinomycetaceae</taxon>
        <taxon>Kroppenstedtia</taxon>
    </lineage>
</organism>
<evidence type="ECO:0000256" key="7">
    <source>
        <dbReference type="ARBA" id="ARBA00022840"/>
    </source>
</evidence>
<dbReference type="InterPro" id="IPR000600">
    <property type="entry name" value="ROK"/>
</dbReference>
<keyword evidence="6" id="KW-0418">Kinase</keyword>
<keyword evidence="5" id="KW-0547">Nucleotide-binding</keyword>
<dbReference type="NCBIfam" id="TIGR00744">
    <property type="entry name" value="ROK_glcA_fam"/>
    <property type="match status" value="1"/>
</dbReference>
<comment type="caution">
    <text evidence="9">The sequence shown here is derived from an EMBL/GenBank/DDBJ whole genome shotgun (WGS) entry which is preliminary data.</text>
</comment>
<accession>A0ABW4CC57</accession>
<dbReference type="EMBL" id="JBHTNU010000010">
    <property type="protein sequence ID" value="MFD1427493.1"/>
    <property type="molecule type" value="Genomic_DNA"/>
</dbReference>
<evidence type="ECO:0000256" key="3">
    <source>
        <dbReference type="ARBA" id="ARBA00014701"/>
    </source>
</evidence>
<evidence type="ECO:0000256" key="8">
    <source>
        <dbReference type="ARBA" id="ARBA00032386"/>
    </source>
</evidence>
<protein>
    <recommendedName>
        <fullName evidence="3">Glucokinase</fullName>
        <ecNumber evidence="2">2.7.1.2</ecNumber>
    </recommendedName>
    <alternativeName>
        <fullName evidence="8">Glucose kinase</fullName>
    </alternativeName>
</protein>
<dbReference type="InterPro" id="IPR049874">
    <property type="entry name" value="ROK_cs"/>
</dbReference>
<dbReference type="Pfam" id="PF00480">
    <property type="entry name" value="ROK"/>
    <property type="match status" value="1"/>
</dbReference>
<dbReference type="PANTHER" id="PTHR18964">
    <property type="entry name" value="ROK (REPRESSOR, ORF, KINASE) FAMILY"/>
    <property type="match status" value="1"/>
</dbReference>
<keyword evidence="4 9" id="KW-0808">Transferase</keyword>
<dbReference type="SUPFAM" id="SSF53067">
    <property type="entry name" value="Actin-like ATPase domain"/>
    <property type="match status" value="1"/>
</dbReference>
<evidence type="ECO:0000256" key="4">
    <source>
        <dbReference type="ARBA" id="ARBA00022679"/>
    </source>
</evidence>
<name>A0ABW4CC57_9BACL</name>
<dbReference type="EC" id="2.7.1.2" evidence="2"/>
<evidence type="ECO:0000256" key="5">
    <source>
        <dbReference type="ARBA" id="ARBA00022741"/>
    </source>
</evidence>
<evidence type="ECO:0000256" key="6">
    <source>
        <dbReference type="ARBA" id="ARBA00022777"/>
    </source>
</evidence>
<dbReference type="InterPro" id="IPR004654">
    <property type="entry name" value="ROK_glcA"/>
</dbReference>
<dbReference type="PANTHER" id="PTHR18964:SF149">
    <property type="entry name" value="BIFUNCTIONAL UDP-N-ACETYLGLUCOSAMINE 2-EPIMERASE_N-ACETYLMANNOSAMINE KINASE"/>
    <property type="match status" value="1"/>
</dbReference>
<proteinExistence type="inferred from homology"/>
<gene>
    <name evidence="9" type="ORF">ACFQ4Y_11290</name>
</gene>